<evidence type="ECO:0000313" key="8">
    <source>
        <dbReference type="Proteomes" id="UP000233654"/>
    </source>
</evidence>
<protein>
    <recommendedName>
        <fullName evidence="9">NADH:quinone oxidoreductase/Mrp antiporter membrane subunit domain-containing protein</fullName>
    </recommendedName>
</protein>
<dbReference type="InterPro" id="IPR050586">
    <property type="entry name" value="CPA3_Na-H_Antiporter_D"/>
</dbReference>
<feature type="transmembrane region" description="Helical" evidence="6">
    <location>
        <begin position="235"/>
        <end position="258"/>
    </location>
</feature>
<feature type="transmembrane region" description="Helical" evidence="6">
    <location>
        <begin position="358"/>
        <end position="379"/>
    </location>
</feature>
<feature type="transmembrane region" description="Helical" evidence="6">
    <location>
        <begin position="264"/>
        <end position="284"/>
    </location>
</feature>
<dbReference type="Proteomes" id="UP000233654">
    <property type="component" value="Unassembled WGS sequence"/>
</dbReference>
<proteinExistence type="predicted"/>
<dbReference type="PANTHER" id="PTHR42703">
    <property type="entry name" value="NADH DEHYDROGENASE"/>
    <property type="match status" value="1"/>
</dbReference>
<name>A0A2N3G7P6_9ACTN</name>
<feature type="transmembrane region" description="Helical" evidence="6">
    <location>
        <begin position="198"/>
        <end position="214"/>
    </location>
</feature>
<feature type="transmembrane region" description="Helical" evidence="6">
    <location>
        <begin position="6"/>
        <end position="28"/>
    </location>
</feature>
<keyword evidence="4 6" id="KW-1133">Transmembrane helix</keyword>
<dbReference type="GO" id="GO:0005886">
    <property type="term" value="C:plasma membrane"/>
    <property type="evidence" value="ECO:0007669"/>
    <property type="project" value="UniProtKB-SubCell"/>
</dbReference>
<feature type="transmembrane region" description="Helical" evidence="6">
    <location>
        <begin position="318"/>
        <end position="337"/>
    </location>
</feature>
<reference evidence="7 8" key="1">
    <citation type="journal article" date="2017" name="ISME J.">
        <title>Potential for microbial H2 and metal transformations associated with novel bacteria and archaea in deep terrestrial subsurface sediments.</title>
        <authorList>
            <person name="Hernsdorf A.W."/>
            <person name="Amano Y."/>
            <person name="Miyakawa K."/>
            <person name="Ise K."/>
            <person name="Suzuki Y."/>
            <person name="Anantharaman K."/>
            <person name="Probst A."/>
            <person name="Burstein D."/>
            <person name="Thomas B.C."/>
            <person name="Banfield J.F."/>
        </authorList>
    </citation>
    <scope>NUCLEOTIDE SEQUENCE [LARGE SCALE GENOMIC DNA]</scope>
    <source>
        <strain evidence="7">HGW-Actinobacteria-3</strain>
    </source>
</reference>
<feature type="transmembrane region" description="Helical" evidence="6">
    <location>
        <begin position="35"/>
        <end position="56"/>
    </location>
</feature>
<dbReference type="EMBL" id="PHEX01000006">
    <property type="protein sequence ID" value="PKQ28731.1"/>
    <property type="molecule type" value="Genomic_DNA"/>
</dbReference>
<evidence type="ECO:0000256" key="5">
    <source>
        <dbReference type="ARBA" id="ARBA00023136"/>
    </source>
</evidence>
<feature type="transmembrane region" description="Helical" evidence="6">
    <location>
        <begin position="157"/>
        <end position="178"/>
    </location>
</feature>
<evidence type="ECO:0000256" key="3">
    <source>
        <dbReference type="ARBA" id="ARBA00022692"/>
    </source>
</evidence>
<evidence type="ECO:0000256" key="6">
    <source>
        <dbReference type="SAM" id="Phobius"/>
    </source>
</evidence>
<keyword evidence="5 6" id="KW-0472">Membrane</keyword>
<keyword evidence="2" id="KW-1003">Cell membrane</keyword>
<feature type="transmembrane region" description="Helical" evidence="6">
    <location>
        <begin position="445"/>
        <end position="465"/>
    </location>
</feature>
<dbReference type="AlphaFoldDB" id="A0A2N3G7P6"/>
<evidence type="ECO:0000256" key="1">
    <source>
        <dbReference type="ARBA" id="ARBA00004651"/>
    </source>
</evidence>
<evidence type="ECO:0000256" key="4">
    <source>
        <dbReference type="ARBA" id="ARBA00022989"/>
    </source>
</evidence>
<sequence>MRAEASWLTAVTVLLPFAASAIIVVTGGTERSRRILAFCYAVLAAGFNLALLNAFLNRSHHTSWGSITFTPFGFPAFLVLNMLTVAAVLYAGFKPLSVPRPALLMATIPAACGLGGMALVATTLLSFVLMWLGVSAVAFVGLLAHDSVGLRPRFRAFVPWLLADALLASGALLCSIWLKESAVLIEPPLTSGNEAQVVTVMALFLASAFIRLAVFPVHAWSGDLVSRTDSSWSSFYLGGINFLLAGMRLAIVIALVGRLVSSDWSAAIAICALLSVVVGPIVAIRAGAAPGCVSGFYCAQSGALLLSFALFSRGGFEAGLFLLLVAPLFLTAFLMAFQTTGELRGTGRLGRQPLSVNAAPLVFGATLFSGMAIAGVPPMDGFVGKAMLALASSDKAGVRGFYALALFGVLVGLALGLVAVVRVLGGAYAARGLAVSSRKPHLLEGLVPLGICAASLMIGLFPGILSRNFIGGGSRLLFPRGFVGPGVVFRGTSDVVASALSAYRVWGDVAGAFLLVLAVVTLIAYFASRAAHPPSGAAKQMTPFLGGADGAYEFSWPDFPLKRGRGFESSVAWIKTRIGYLRSRR</sequence>
<feature type="transmembrane region" description="Helical" evidence="6">
    <location>
        <begin position="509"/>
        <end position="527"/>
    </location>
</feature>
<evidence type="ECO:0008006" key="9">
    <source>
        <dbReference type="Google" id="ProtNLM"/>
    </source>
</evidence>
<gene>
    <name evidence="7" type="ORF">CVT63_01085</name>
</gene>
<comment type="caution">
    <text evidence="7">The sequence shown here is derived from an EMBL/GenBank/DDBJ whole genome shotgun (WGS) entry which is preliminary data.</text>
</comment>
<evidence type="ECO:0000313" key="7">
    <source>
        <dbReference type="EMBL" id="PKQ28731.1"/>
    </source>
</evidence>
<organism evidence="7 8">
    <name type="scientific">Candidatus Anoxymicrobium japonicum</name>
    <dbReference type="NCBI Taxonomy" id="2013648"/>
    <lineage>
        <taxon>Bacteria</taxon>
        <taxon>Bacillati</taxon>
        <taxon>Actinomycetota</taxon>
        <taxon>Candidatus Geothermincolia</taxon>
        <taxon>Candidatus Geothermincolales</taxon>
        <taxon>Candidatus Anoxymicrobiaceae</taxon>
        <taxon>Candidatus Anoxymicrobium</taxon>
    </lineage>
</organism>
<evidence type="ECO:0000256" key="2">
    <source>
        <dbReference type="ARBA" id="ARBA00022475"/>
    </source>
</evidence>
<feature type="transmembrane region" description="Helical" evidence="6">
    <location>
        <begin position="68"/>
        <end position="90"/>
    </location>
</feature>
<dbReference type="PANTHER" id="PTHR42703:SF1">
    <property type="entry name" value="NA(+)_H(+) ANTIPORTER SUBUNIT D1"/>
    <property type="match status" value="1"/>
</dbReference>
<comment type="subcellular location">
    <subcellularLocation>
        <location evidence="1">Cell membrane</location>
        <topology evidence="1">Multi-pass membrane protein</topology>
    </subcellularLocation>
</comment>
<feature type="transmembrane region" description="Helical" evidence="6">
    <location>
        <begin position="399"/>
        <end position="424"/>
    </location>
</feature>
<accession>A0A2N3G7P6</accession>
<keyword evidence="3 6" id="KW-0812">Transmembrane</keyword>